<feature type="coiled-coil region" evidence="9">
    <location>
        <begin position="172"/>
        <end position="199"/>
    </location>
</feature>
<evidence type="ECO:0000259" key="11">
    <source>
        <dbReference type="PROSITE" id="PS01124"/>
    </source>
</evidence>
<dbReference type="Gene3D" id="1.10.10.60">
    <property type="entry name" value="Homeodomain-like"/>
    <property type="match status" value="1"/>
</dbReference>
<keyword evidence="9" id="KW-0175">Coiled coil</keyword>
<dbReference type="InterPro" id="IPR051476">
    <property type="entry name" value="Bac_ResReg_Asp_Phosphatase"/>
</dbReference>
<evidence type="ECO:0000313" key="12">
    <source>
        <dbReference type="EMBL" id="MFD2562232.1"/>
    </source>
</evidence>
<dbReference type="SMART" id="SM00028">
    <property type="entry name" value="TPR"/>
    <property type="match status" value="6"/>
</dbReference>
<evidence type="ECO:0000256" key="9">
    <source>
        <dbReference type="SAM" id="Coils"/>
    </source>
</evidence>
<keyword evidence="5" id="KW-0805">Transcription regulation</keyword>
<dbReference type="SMART" id="SM00342">
    <property type="entry name" value="HTH_ARAC"/>
    <property type="match status" value="1"/>
</dbReference>
<feature type="transmembrane region" description="Helical" evidence="10">
    <location>
        <begin position="403"/>
        <end position="419"/>
    </location>
</feature>
<keyword evidence="10" id="KW-0472">Membrane</keyword>
<comment type="caution">
    <text evidence="12">The sequence shown here is derived from an EMBL/GenBank/DDBJ whole genome shotgun (WGS) entry which is preliminary data.</text>
</comment>
<sequence length="580" mass="68575">MREVIVLLIFLSFLQGYSFQEDKYVTSDSLSVELKKNRDYILFQEDLDKVYDFIEEKIRENPDQTESYYQLYLERGFKENNYNIQSFAYYYLGFIQYQKGNYVLAIKYGKLLSDLAENQKDKEYKISAYTLIGNSYFKIRYYNEALKEYLKVLEITKSNNLKDKEFSTLLNINNIRTRIHQYKEALESYEETIISLDKKENKEIANYYGNYLSAVLGAGVCNYLLKDYHNALNYYNKGLKLSEDYKLIPFQINFNNTIGETYIAINEYDNALVYLNKAKKLIKRENQVFDKALFTTNFHLATLFFNKGEHSKALEYLTENFDSINSEEKEKQVEKITEMYDLAQRSAENTGNTEKQIYFANAYKRIIDSRHQDDVNTKDQMYEYDLITLEEKNQDLSSLNSKYIIGLVFAAILIVLLLVHQISKQRTNKVLFEKLQSEKIEVKPPKPNPIIKKDFITNEKVKLLFEKLQEIEKTNFFLEKDCNLYNTAKLIDTNTTYLSKTMNEYKQQSFNEYINELRINFFLKEMKMDSKFRSYTIKAIAGELGYKSVNTFAAAFKKQTGLTHSFYMKQISKDVHNTKK</sequence>
<dbReference type="SUPFAM" id="SSF48452">
    <property type="entry name" value="TPR-like"/>
    <property type="match status" value="2"/>
</dbReference>
<dbReference type="PANTHER" id="PTHR46630:SF1">
    <property type="entry name" value="TETRATRICOPEPTIDE REPEAT PROTEIN 29"/>
    <property type="match status" value="1"/>
</dbReference>
<dbReference type="PANTHER" id="PTHR46630">
    <property type="entry name" value="TETRATRICOPEPTIDE REPEAT PROTEIN 29"/>
    <property type="match status" value="1"/>
</dbReference>
<dbReference type="Gene3D" id="1.25.40.10">
    <property type="entry name" value="Tetratricopeptide repeat domain"/>
    <property type="match status" value="2"/>
</dbReference>
<dbReference type="InterPro" id="IPR011990">
    <property type="entry name" value="TPR-like_helical_dom_sf"/>
</dbReference>
<evidence type="ECO:0000256" key="7">
    <source>
        <dbReference type="ARBA" id="ARBA00038253"/>
    </source>
</evidence>
<evidence type="ECO:0000256" key="1">
    <source>
        <dbReference type="ARBA" id="ARBA00004496"/>
    </source>
</evidence>
<feature type="domain" description="HTH araC/xylS-type" evidence="11">
    <location>
        <begin position="466"/>
        <end position="570"/>
    </location>
</feature>
<keyword evidence="4 8" id="KW-0802">TPR repeat</keyword>
<dbReference type="PROSITE" id="PS01124">
    <property type="entry name" value="HTH_ARAC_FAMILY_2"/>
    <property type="match status" value="1"/>
</dbReference>
<dbReference type="Pfam" id="PF13181">
    <property type="entry name" value="TPR_8"/>
    <property type="match status" value="3"/>
</dbReference>
<keyword evidence="3" id="KW-0677">Repeat</keyword>
<keyword evidence="2" id="KW-0963">Cytoplasm</keyword>
<keyword evidence="10" id="KW-0812">Transmembrane</keyword>
<evidence type="ECO:0000256" key="2">
    <source>
        <dbReference type="ARBA" id="ARBA00022490"/>
    </source>
</evidence>
<evidence type="ECO:0000256" key="6">
    <source>
        <dbReference type="ARBA" id="ARBA00023163"/>
    </source>
</evidence>
<accession>A0ABW5LCR7</accession>
<comment type="similarity">
    <text evidence="7">Belongs to the Rap family.</text>
</comment>
<evidence type="ECO:0000256" key="4">
    <source>
        <dbReference type="ARBA" id="ARBA00022803"/>
    </source>
</evidence>
<dbReference type="Proteomes" id="UP001597319">
    <property type="component" value="Unassembled WGS sequence"/>
</dbReference>
<dbReference type="InterPro" id="IPR018060">
    <property type="entry name" value="HTH_AraC"/>
</dbReference>
<dbReference type="SUPFAM" id="SSF46689">
    <property type="entry name" value="Homeodomain-like"/>
    <property type="match status" value="1"/>
</dbReference>
<dbReference type="Pfam" id="PF12833">
    <property type="entry name" value="HTH_18"/>
    <property type="match status" value="1"/>
</dbReference>
<keyword evidence="6" id="KW-0804">Transcription</keyword>
<dbReference type="InterPro" id="IPR019734">
    <property type="entry name" value="TPR_rpt"/>
</dbReference>
<dbReference type="PROSITE" id="PS50005">
    <property type="entry name" value="TPR"/>
    <property type="match status" value="1"/>
</dbReference>
<comment type="subcellular location">
    <subcellularLocation>
        <location evidence="1">Cytoplasm</location>
    </subcellularLocation>
</comment>
<protein>
    <submittedName>
        <fullName evidence="12">Helix-turn-helix domain-containing protein</fullName>
    </submittedName>
</protein>
<gene>
    <name evidence="12" type="ORF">ACFSR1_06085</name>
</gene>
<dbReference type="InterPro" id="IPR009057">
    <property type="entry name" value="Homeodomain-like_sf"/>
</dbReference>
<dbReference type="EMBL" id="JBHULE010000008">
    <property type="protein sequence ID" value="MFD2562232.1"/>
    <property type="molecule type" value="Genomic_DNA"/>
</dbReference>
<proteinExistence type="inferred from homology"/>
<name>A0ABW5LCR7_9FLAO</name>
<evidence type="ECO:0000256" key="8">
    <source>
        <dbReference type="PROSITE-ProRule" id="PRU00339"/>
    </source>
</evidence>
<evidence type="ECO:0000313" key="13">
    <source>
        <dbReference type="Proteomes" id="UP001597319"/>
    </source>
</evidence>
<evidence type="ECO:0000256" key="3">
    <source>
        <dbReference type="ARBA" id="ARBA00022737"/>
    </source>
</evidence>
<feature type="repeat" description="TPR" evidence="8">
    <location>
        <begin position="126"/>
        <end position="159"/>
    </location>
</feature>
<reference evidence="13" key="1">
    <citation type="journal article" date="2019" name="Int. J. Syst. Evol. Microbiol.">
        <title>The Global Catalogue of Microorganisms (GCM) 10K type strain sequencing project: providing services to taxonomists for standard genome sequencing and annotation.</title>
        <authorList>
            <consortium name="The Broad Institute Genomics Platform"/>
            <consortium name="The Broad Institute Genome Sequencing Center for Infectious Disease"/>
            <person name="Wu L."/>
            <person name="Ma J."/>
        </authorList>
    </citation>
    <scope>NUCLEOTIDE SEQUENCE [LARGE SCALE GENOMIC DNA]</scope>
    <source>
        <strain evidence="13">KCTC 52274</strain>
    </source>
</reference>
<evidence type="ECO:0000256" key="5">
    <source>
        <dbReference type="ARBA" id="ARBA00023015"/>
    </source>
</evidence>
<organism evidence="12 13">
    <name type="scientific">Aquimarina rubra</name>
    <dbReference type="NCBI Taxonomy" id="1920033"/>
    <lineage>
        <taxon>Bacteria</taxon>
        <taxon>Pseudomonadati</taxon>
        <taxon>Bacteroidota</taxon>
        <taxon>Flavobacteriia</taxon>
        <taxon>Flavobacteriales</taxon>
        <taxon>Flavobacteriaceae</taxon>
        <taxon>Aquimarina</taxon>
    </lineage>
</organism>
<evidence type="ECO:0000256" key="10">
    <source>
        <dbReference type="SAM" id="Phobius"/>
    </source>
</evidence>
<dbReference type="RefSeq" id="WP_378290648.1">
    <property type="nucleotide sequence ID" value="NZ_JBHULE010000008.1"/>
</dbReference>
<keyword evidence="13" id="KW-1185">Reference proteome</keyword>
<keyword evidence="10" id="KW-1133">Transmembrane helix</keyword>